<evidence type="ECO:0000313" key="4">
    <source>
        <dbReference type="WBParaSite" id="SSLN_0000572801-mRNA-1"/>
    </source>
</evidence>
<keyword evidence="3" id="KW-1185">Reference proteome</keyword>
<evidence type="ECO:0000313" key="2">
    <source>
        <dbReference type="EMBL" id="VDL91934.1"/>
    </source>
</evidence>
<dbReference type="SUPFAM" id="SSF56219">
    <property type="entry name" value="DNase I-like"/>
    <property type="match status" value="1"/>
</dbReference>
<feature type="compositionally biased region" description="Polar residues" evidence="1">
    <location>
        <begin position="20"/>
        <end position="32"/>
    </location>
</feature>
<dbReference type="AlphaFoldDB" id="A0A183SMV1"/>
<organism evidence="4">
    <name type="scientific">Schistocephalus solidus</name>
    <name type="common">Tapeworm</name>
    <dbReference type="NCBI Taxonomy" id="70667"/>
    <lineage>
        <taxon>Eukaryota</taxon>
        <taxon>Metazoa</taxon>
        <taxon>Spiralia</taxon>
        <taxon>Lophotrochozoa</taxon>
        <taxon>Platyhelminthes</taxon>
        <taxon>Cestoda</taxon>
        <taxon>Eucestoda</taxon>
        <taxon>Diphyllobothriidea</taxon>
        <taxon>Diphyllobothriidae</taxon>
        <taxon>Schistocephalus</taxon>
    </lineage>
</organism>
<accession>A0A183SMV1</accession>
<evidence type="ECO:0000256" key="1">
    <source>
        <dbReference type="SAM" id="MobiDB-lite"/>
    </source>
</evidence>
<evidence type="ECO:0000313" key="3">
    <source>
        <dbReference type="Proteomes" id="UP000275846"/>
    </source>
</evidence>
<gene>
    <name evidence="2" type="ORF">SSLN_LOCUS5549</name>
</gene>
<feature type="region of interest" description="Disordered" evidence="1">
    <location>
        <begin position="1"/>
        <end position="92"/>
    </location>
</feature>
<reference evidence="2 3" key="2">
    <citation type="submission" date="2018-11" db="EMBL/GenBank/DDBJ databases">
        <authorList>
            <consortium name="Pathogen Informatics"/>
        </authorList>
    </citation>
    <scope>NUCLEOTIDE SEQUENCE [LARGE SCALE GENOMIC DNA]</scope>
    <source>
        <strain evidence="2 3">NST_G2</strain>
    </source>
</reference>
<sequence>MGGPRPEPTGPEEDNEDRGSNLSSQPGRNRQGQKGGAKVTSTTGQHRQCPRPHEMLTLSTYLPSANRPDRTPSEAMQKKLNPRRVICGGGGGGGDGGGGAGGGGGGSCGDGRVRGVKAAQVSPLTLAAWNVRSLLDNPKSNRPERRTALVARELARYKVDIAALSETRFFEQGQLEEVGARYTFFWSDRQKAERRDAVVAFAIRNDIMGRVPCLPQDIKDRLMSFCLPLRGEAFATIISAYAPPMMSSDAAKDKFYEDLHALLATVPKMDNNQKTQKLEDLHAPNNNAAVETRWCQLRNVIQSSALEVLGRERHQHQDWFDDNDADVSNLLAEQNGLHKAYTDLWTDAIKAAFFRCRHLVQQRLRDAGCLDDPKC</sequence>
<dbReference type="Gene3D" id="3.60.10.10">
    <property type="entry name" value="Endonuclease/exonuclease/phosphatase"/>
    <property type="match status" value="1"/>
</dbReference>
<dbReference type="WBParaSite" id="SSLN_0000572801-mRNA-1">
    <property type="protein sequence ID" value="SSLN_0000572801-mRNA-1"/>
    <property type="gene ID" value="SSLN_0000572801"/>
</dbReference>
<reference evidence="4" key="1">
    <citation type="submission" date="2016-06" db="UniProtKB">
        <authorList>
            <consortium name="WormBaseParasite"/>
        </authorList>
    </citation>
    <scope>IDENTIFICATION</scope>
</reference>
<name>A0A183SMV1_SCHSO</name>
<dbReference type="OrthoDB" id="6306783at2759"/>
<proteinExistence type="predicted"/>
<protein>
    <submittedName>
        <fullName evidence="4">Endonuclease/exonuclease/phosphatase domain-containing protein</fullName>
    </submittedName>
</protein>
<dbReference type="InterPro" id="IPR036691">
    <property type="entry name" value="Endo/exonu/phosph_ase_sf"/>
</dbReference>
<dbReference type="EMBL" id="UYSU01033300">
    <property type="protein sequence ID" value="VDL91934.1"/>
    <property type="molecule type" value="Genomic_DNA"/>
</dbReference>
<dbReference type="Proteomes" id="UP000275846">
    <property type="component" value="Unassembled WGS sequence"/>
</dbReference>